<dbReference type="GO" id="GO:0032131">
    <property type="term" value="F:alkylated DNA binding"/>
    <property type="evidence" value="ECO:0007669"/>
    <property type="project" value="TreeGrafter"/>
</dbReference>
<dbReference type="Proteomes" id="UP000190897">
    <property type="component" value="Unassembled WGS sequence"/>
</dbReference>
<proteinExistence type="inferred from homology"/>
<organism evidence="8 9">
    <name type="scientific">Dyadobacter psychrophilus</name>
    <dbReference type="NCBI Taxonomy" id="651661"/>
    <lineage>
        <taxon>Bacteria</taxon>
        <taxon>Pseudomonadati</taxon>
        <taxon>Bacteroidota</taxon>
        <taxon>Cytophagia</taxon>
        <taxon>Cytophagales</taxon>
        <taxon>Spirosomataceae</taxon>
        <taxon>Dyadobacter</taxon>
    </lineage>
</organism>
<reference evidence="9" key="1">
    <citation type="submission" date="2017-02" db="EMBL/GenBank/DDBJ databases">
        <authorList>
            <person name="Varghese N."/>
            <person name="Submissions S."/>
        </authorList>
    </citation>
    <scope>NUCLEOTIDE SEQUENCE [LARGE SCALE GENOMIC DNA]</scope>
    <source>
        <strain evidence="9">DSM 22270</strain>
    </source>
</reference>
<dbReference type="InterPro" id="IPR037046">
    <property type="entry name" value="AlkA_N_sf"/>
</dbReference>
<dbReference type="GO" id="GO:0008725">
    <property type="term" value="F:DNA-3-methyladenine glycosylase activity"/>
    <property type="evidence" value="ECO:0007669"/>
    <property type="project" value="TreeGrafter"/>
</dbReference>
<dbReference type="GO" id="GO:0032993">
    <property type="term" value="C:protein-DNA complex"/>
    <property type="evidence" value="ECO:0007669"/>
    <property type="project" value="TreeGrafter"/>
</dbReference>
<dbReference type="Gene3D" id="3.30.310.20">
    <property type="entry name" value="DNA-3-methyladenine glycosylase AlkA, N-terminal domain"/>
    <property type="match status" value="1"/>
</dbReference>
<dbReference type="GO" id="GO:0043916">
    <property type="term" value="F:DNA-7-methylguanine glycosylase activity"/>
    <property type="evidence" value="ECO:0007669"/>
    <property type="project" value="TreeGrafter"/>
</dbReference>
<dbReference type="GO" id="GO:0006289">
    <property type="term" value="P:nucleotide-excision repair"/>
    <property type="evidence" value="ECO:0007669"/>
    <property type="project" value="InterPro"/>
</dbReference>
<dbReference type="EC" id="3.2.2.21" evidence="3"/>
<dbReference type="EMBL" id="FUZA01000002">
    <property type="protein sequence ID" value="SKB84256.1"/>
    <property type="molecule type" value="Genomic_DNA"/>
</dbReference>
<evidence type="ECO:0000313" key="8">
    <source>
        <dbReference type="EMBL" id="SKB84256.1"/>
    </source>
</evidence>
<sequence length="303" mass="34471">MNSENKVLIPIPALFSFEECLWFLNRNYDDCLHIIKGDTIFKALEIGGEMLLVSIKEHAGFLELDIIEGQPTQENKAYLIDYVREWFDMGTNIQPFYDLLKADGRIAYMAESYKGLRLIGISNLFEAICWCIIGQQINLSFAYKVKRRLVEHYGKRIDHGNDSYYVFPEPEVLAAADPDLLKEMQFSKQKSDYVIGIAKAFASGSIDKEALRALPDFAARKKALTDHKGIGVWTANYVLMKSLQEPGGIPHGDIGLLNALANHNIIQDRSETGKIEALFQQFAGWESYLVFYLWRSLTVKVLE</sequence>
<dbReference type="RefSeq" id="WP_082215014.1">
    <property type="nucleotide sequence ID" value="NZ_FUZA01000002.1"/>
</dbReference>
<evidence type="ECO:0000256" key="4">
    <source>
        <dbReference type="ARBA" id="ARBA00022763"/>
    </source>
</evidence>
<gene>
    <name evidence="8" type="ORF">SAMN05660293_02539</name>
</gene>
<dbReference type="STRING" id="651661.SAMN05660293_02539"/>
<dbReference type="OrthoDB" id="9785929at2"/>
<dbReference type="PANTHER" id="PTHR43003:SF12">
    <property type="entry name" value="DNA-3-METHYLADENINE GLYCOSYLASE"/>
    <property type="match status" value="1"/>
</dbReference>
<evidence type="ECO:0000256" key="2">
    <source>
        <dbReference type="ARBA" id="ARBA00010817"/>
    </source>
</evidence>
<evidence type="ECO:0000259" key="7">
    <source>
        <dbReference type="SMART" id="SM00478"/>
    </source>
</evidence>
<dbReference type="GO" id="GO:0005737">
    <property type="term" value="C:cytoplasm"/>
    <property type="evidence" value="ECO:0007669"/>
    <property type="project" value="TreeGrafter"/>
</dbReference>
<keyword evidence="9" id="KW-1185">Reference proteome</keyword>
<keyword evidence="6" id="KW-0234">DNA repair</keyword>
<dbReference type="GO" id="GO:0006285">
    <property type="term" value="P:base-excision repair, AP site formation"/>
    <property type="evidence" value="ECO:0007669"/>
    <property type="project" value="TreeGrafter"/>
</dbReference>
<dbReference type="SMART" id="SM00478">
    <property type="entry name" value="ENDO3c"/>
    <property type="match status" value="1"/>
</dbReference>
<dbReference type="PANTHER" id="PTHR43003">
    <property type="entry name" value="DNA-3-METHYLADENINE GLYCOSYLASE"/>
    <property type="match status" value="1"/>
</dbReference>
<name>A0A1T5EK25_9BACT</name>
<dbReference type="InterPro" id="IPR051912">
    <property type="entry name" value="Alkylbase_DNA_Glycosylase/TA"/>
</dbReference>
<evidence type="ECO:0000256" key="3">
    <source>
        <dbReference type="ARBA" id="ARBA00012000"/>
    </source>
</evidence>
<dbReference type="Pfam" id="PF07934">
    <property type="entry name" value="OGG_N"/>
    <property type="match status" value="1"/>
</dbReference>
<dbReference type="FunFam" id="1.10.340.30:FF:000004">
    <property type="entry name" value="DNA-3-methyladenine glycosylase II"/>
    <property type="match status" value="1"/>
</dbReference>
<dbReference type="SUPFAM" id="SSF48150">
    <property type="entry name" value="DNA-glycosylase"/>
    <property type="match status" value="1"/>
</dbReference>
<evidence type="ECO:0000256" key="6">
    <source>
        <dbReference type="ARBA" id="ARBA00023204"/>
    </source>
</evidence>
<feature type="domain" description="HhH-GPD" evidence="7">
    <location>
        <begin position="133"/>
        <end position="298"/>
    </location>
</feature>
<accession>A0A1T5EK25</accession>
<dbReference type="GO" id="GO:0008534">
    <property type="term" value="F:oxidized purine nucleobase lesion DNA N-glycosylase activity"/>
    <property type="evidence" value="ECO:0007669"/>
    <property type="project" value="InterPro"/>
</dbReference>
<evidence type="ECO:0000256" key="1">
    <source>
        <dbReference type="ARBA" id="ARBA00000086"/>
    </source>
</evidence>
<evidence type="ECO:0000313" key="9">
    <source>
        <dbReference type="Proteomes" id="UP000190897"/>
    </source>
</evidence>
<dbReference type="InterPro" id="IPR011257">
    <property type="entry name" value="DNA_glycosylase"/>
</dbReference>
<keyword evidence="5" id="KW-0378">Hydrolase</keyword>
<dbReference type="CDD" id="cd00056">
    <property type="entry name" value="ENDO3c"/>
    <property type="match status" value="1"/>
</dbReference>
<dbReference type="Pfam" id="PF00730">
    <property type="entry name" value="HhH-GPD"/>
    <property type="match status" value="1"/>
</dbReference>
<evidence type="ECO:0000256" key="5">
    <source>
        <dbReference type="ARBA" id="ARBA00022801"/>
    </source>
</evidence>
<dbReference type="InterPro" id="IPR003265">
    <property type="entry name" value="HhH-GPD_domain"/>
</dbReference>
<comment type="catalytic activity">
    <reaction evidence="1">
        <text>Hydrolysis of alkylated DNA, releasing 3-methyladenine, 3-methylguanine, 7-methylguanine and 7-methyladenine.</text>
        <dbReference type="EC" id="3.2.2.21"/>
    </reaction>
</comment>
<comment type="similarity">
    <text evidence="2">Belongs to the alkylbase DNA glycosidase AlkA family.</text>
</comment>
<dbReference type="Gene3D" id="1.10.340.30">
    <property type="entry name" value="Hypothetical protein, domain 2"/>
    <property type="match status" value="1"/>
</dbReference>
<keyword evidence="4" id="KW-0227">DNA damage</keyword>
<dbReference type="AlphaFoldDB" id="A0A1T5EK25"/>
<protein>
    <recommendedName>
        <fullName evidence="3">DNA-3-methyladenine glycosylase II</fullName>
        <ecNumber evidence="3">3.2.2.21</ecNumber>
    </recommendedName>
</protein>
<dbReference type="GO" id="GO:0006307">
    <property type="term" value="P:DNA alkylation repair"/>
    <property type="evidence" value="ECO:0007669"/>
    <property type="project" value="TreeGrafter"/>
</dbReference>
<dbReference type="InterPro" id="IPR012904">
    <property type="entry name" value="OGG_N"/>
</dbReference>